<feature type="signal peptide" evidence="1">
    <location>
        <begin position="1"/>
        <end position="16"/>
    </location>
</feature>
<proteinExistence type="predicted"/>
<reference evidence="2" key="1">
    <citation type="submission" date="2014-11" db="EMBL/GenBank/DDBJ databases">
        <authorList>
            <person name="Amaro Gonzalez C."/>
        </authorList>
    </citation>
    <scope>NUCLEOTIDE SEQUENCE</scope>
</reference>
<dbReference type="EMBL" id="GBXM01027264">
    <property type="protein sequence ID" value="JAH81313.1"/>
    <property type="molecule type" value="Transcribed_RNA"/>
</dbReference>
<accession>A0A0E9VVQ3</accession>
<keyword evidence="1" id="KW-0732">Signal</keyword>
<sequence length="61" mass="7048">MFWGDTIKMFLRFVVILHTGGFMEPRSKSSTELSAQLVQLLEDIFHGENVIALKLKFINLH</sequence>
<organism evidence="2">
    <name type="scientific">Anguilla anguilla</name>
    <name type="common">European freshwater eel</name>
    <name type="synonym">Muraena anguilla</name>
    <dbReference type="NCBI Taxonomy" id="7936"/>
    <lineage>
        <taxon>Eukaryota</taxon>
        <taxon>Metazoa</taxon>
        <taxon>Chordata</taxon>
        <taxon>Craniata</taxon>
        <taxon>Vertebrata</taxon>
        <taxon>Euteleostomi</taxon>
        <taxon>Actinopterygii</taxon>
        <taxon>Neopterygii</taxon>
        <taxon>Teleostei</taxon>
        <taxon>Anguilliformes</taxon>
        <taxon>Anguillidae</taxon>
        <taxon>Anguilla</taxon>
    </lineage>
</organism>
<evidence type="ECO:0000256" key="1">
    <source>
        <dbReference type="SAM" id="SignalP"/>
    </source>
</evidence>
<dbReference type="AlphaFoldDB" id="A0A0E9VVQ3"/>
<protein>
    <submittedName>
        <fullName evidence="2">Uncharacterized protein</fullName>
    </submittedName>
</protein>
<evidence type="ECO:0000313" key="2">
    <source>
        <dbReference type="EMBL" id="JAH81313.1"/>
    </source>
</evidence>
<feature type="chain" id="PRO_5005179384" evidence="1">
    <location>
        <begin position="17"/>
        <end position="61"/>
    </location>
</feature>
<name>A0A0E9VVQ3_ANGAN</name>
<reference evidence="2" key="2">
    <citation type="journal article" date="2015" name="Fish Shellfish Immunol.">
        <title>Early steps in the European eel (Anguilla anguilla)-Vibrio vulnificus interaction in the gills: Role of the RtxA13 toxin.</title>
        <authorList>
            <person name="Callol A."/>
            <person name="Pajuelo D."/>
            <person name="Ebbesson L."/>
            <person name="Teles M."/>
            <person name="MacKenzie S."/>
            <person name="Amaro C."/>
        </authorList>
    </citation>
    <scope>NUCLEOTIDE SEQUENCE</scope>
</reference>